<feature type="signal peptide" evidence="1">
    <location>
        <begin position="1"/>
        <end position="26"/>
    </location>
</feature>
<evidence type="ECO:0000259" key="2">
    <source>
        <dbReference type="Pfam" id="PF26018"/>
    </source>
</evidence>
<accession>A0A0S2VZP6</accession>
<gene>
    <name evidence="3" type="ORF">IB211_00178</name>
</gene>
<evidence type="ECO:0000313" key="3">
    <source>
        <dbReference type="EMBL" id="ALP92574.1"/>
    </source>
</evidence>
<feature type="domain" description="RND related barrel-sandwich hybrid" evidence="2">
    <location>
        <begin position="64"/>
        <end position="240"/>
    </location>
</feature>
<reference evidence="4" key="2">
    <citation type="submission" date="2015-04" db="EMBL/GenBank/DDBJ databases">
        <title>A butyrogenic pathway from the amino acid lysine in a human gut commensal.</title>
        <authorList>
            <person name="de Vos W.M."/>
            <person name="Bui N.T.P."/>
            <person name="Plugge C.M."/>
            <person name="Ritari J."/>
        </authorList>
    </citation>
    <scope>NUCLEOTIDE SEQUENCE [LARGE SCALE GENOMIC DNA]</scope>
    <source>
        <strain evidence="4">AF211</strain>
    </source>
</reference>
<proteinExistence type="predicted"/>
<dbReference type="KEGG" id="ibu:IB211_00178"/>
<keyword evidence="4" id="KW-1185">Reference proteome</keyword>
<dbReference type="Proteomes" id="UP000064844">
    <property type="component" value="Chromosome"/>
</dbReference>
<feature type="chain" id="PRO_5006606203" description="RND related barrel-sandwich hybrid domain-containing protein" evidence="1">
    <location>
        <begin position="27"/>
        <end position="431"/>
    </location>
</feature>
<evidence type="ECO:0000313" key="4">
    <source>
        <dbReference type="Proteomes" id="UP000064844"/>
    </source>
</evidence>
<evidence type="ECO:0000256" key="1">
    <source>
        <dbReference type="SAM" id="SignalP"/>
    </source>
</evidence>
<dbReference type="RefSeq" id="WP_058116817.1">
    <property type="nucleotide sequence ID" value="NZ_CP011307.1"/>
</dbReference>
<keyword evidence="1" id="KW-0732">Signal</keyword>
<sequence>MKQGTVLTRAVMLLLFAAVCAYFAVAAWQSFHQSEYTMATYAYTVDDAVEATGLLVRQEEVILSGQAAAIVDVIPDQGEKVNAGGTVAYLYRDEAALERKRELRTLELEREQLIYSLQRGDTGWDNARLDQSIVDAMVGLKTSAAYGDLTGLEDQVLSFKSLVIRRGASSAGGAADIQAKVEEIDAQHAALQAAAGQDTTPIRVDKSGSFSAVADGYEALLTPDMLSTLTVSDLTALLARKPEAPEGAVGKLITSSTWYFTAALPVKTAERLVEGRSVKVRFSRDWSGEVSMTIERVGEEEDGKCPVVLSSSRSLADTSLLRKQTVDIMFSSTTGIRVPKKAVRDGLVTSTDPETQAEVTTRVIGVYVLTGAQSEFKQVEILADDGDFYLVRASLPDNPTELQIKKAFRAGDEVIVSSEEIYDGKVILAPR</sequence>
<dbReference type="EMBL" id="CP011307">
    <property type="protein sequence ID" value="ALP92574.1"/>
    <property type="molecule type" value="Genomic_DNA"/>
</dbReference>
<dbReference type="InterPro" id="IPR058709">
    <property type="entry name" value="BSH_RND-rel"/>
</dbReference>
<name>A0A0S2VZP6_9FIRM</name>
<protein>
    <recommendedName>
        <fullName evidence="2">RND related barrel-sandwich hybrid domain-containing protein</fullName>
    </recommendedName>
</protein>
<dbReference type="eggNOG" id="COG0845">
    <property type="taxonomic scope" value="Bacteria"/>
</dbReference>
<dbReference type="STRING" id="1297617.IB211_00178"/>
<dbReference type="AlphaFoldDB" id="A0A0S2VZP6"/>
<dbReference type="Pfam" id="PF26018">
    <property type="entry name" value="BSH_RND_rel"/>
    <property type="match status" value="1"/>
</dbReference>
<organism evidence="3 4">
    <name type="scientific">Intestinimonas butyriciproducens</name>
    <dbReference type="NCBI Taxonomy" id="1297617"/>
    <lineage>
        <taxon>Bacteria</taxon>
        <taxon>Bacillati</taxon>
        <taxon>Bacillota</taxon>
        <taxon>Clostridia</taxon>
        <taxon>Eubacteriales</taxon>
        <taxon>Intestinimonas</taxon>
    </lineage>
</organism>
<reference evidence="3 4" key="1">
    <citation type="journal article" date="2015" name="Nat. Commun.">
        <title>Production of butyrate from lysine and the Amadori product fructoselysine by a human gut commensal.</title>
        <authorList>
            <person name="Bui T.P."/>
            <person name="Ritari J."/>
            <person name="Boeren S."/>
            <person name="de Waard P."/>
            <person name="Plugge C.M."/>
            <person name="de Vos W.M."/>
        </authorList>
    </citation>
    <scope>NUCLEOTIDE SEQUENCE [LARGE SCALE GENOMIC DNA]</scope>
    <source>
        <strain evidence="3 4">AF211</strain>
    </source>
</reference>